<dbReference type="EMBL" id="LANQ01000001">
    <property type="protein sequence ID" value="KJV57879.1"/>
    <property type="molecule type" value="Genomic_DNA"/>
</dbReference>
<dbReference type="PATRIC" id="fig|1359196.3.peg.231"/>
<reference evidence="1 2" key="1">
    <citation type="submission" date="2015-01" db="EMBL/GenBank/DDBJ databases">
        <title>Genome Sequencing of Rickettsiales.</title>
        <authorList>
            <person name="Daugherty S.C."/>
            <person name="Su Q."/>
            <person name="Abolude K."/>
            <person name="Beier-Sexton M."/>
            <person name="Carlyon J.A."/>
            <person name="Carter R."/>
            <person name="Day N.P."/>
            <person name="Dumler S.J."/>
            <person name="Dyachenko V."/>
            <person name="Godinez A."/>
            <person name="Kurtti T.J."/>
            <person name="Lichay M."/>
            <person name="Mullins K.E."/>
            <person name="Ott S."/>
            <person name="Pappas-Brown V."/>
            <person name="Paris D.H."/>
            <person name="Patel P."/>
            <person name="Richards A.L."/>
            <person name="Sadzewicz L."/>
            <person name="Sears K."/>
            <person name="Seidman D."/>
            <person name="Sengamalay N."/>
            <person name="Stenos J."/>
            <person name="Tallon L.J."/>
            <person name="Vincent G."/>
            <person name="Fraser C.M."/>
            <person name="Munderloh U."/>
            <person name="Dunning-Hotopp J.C."/>
        </authorList>
    </citation>
    <scope>NUCLEOTIDE SEQUENCE [LARGE SCALE GENOMIC DNA]</scope>
    <source>
        <strain evidence="1 2">Pedreira</strain>
    </source>
</reference>
<comment type="caution">
    <text evidence="1">The sequence shown here is derived from an EMBL/GenBank/DDBJ whole genome shotgun (WGS) entry which is preliminary data.</text>
</comment>
<evidence type="ECO:0000313" key="1">
    <source>
        <dbReference type="EMBL" id="KJV57879.1"/>
    </source>
</evidence>
<proteinExistence type="predicted"/>
<evidence type="ECO:0000313" key="2">
    <source>
        <dbReference type="Proteomes" id="UP000033475"/>
    </source>
</evidence>
<dbReference type="Proteomes" id="UP000033475">
    <property type="component" value="Unassembled WGS sequence"/>
</dbReference>
<name>A0A0F3MTF8_RICFI</name>
<protein>
    <submittedName>
        <fullName evidence="1">Uncharacterized protein</fullName>
    </submittedName>
</protein>
<sequence>MPRGNDIEQKRLGTIRSSHGMTEVQSIHVATLCNNNFSQNREWH</sequence>
<organism evidence="1 2">
    <name type="scientific">Rickettsia felis str. Pedreira</name>
    <dbReference type="NCBI Taxonomy" id="1359196"/>
    <lineage>
        <taxon>Bacteria</taxon>
        <taxon>Pseudomonadati</taxon>
        <taxon>Pseudomonadota</taxon>
        <taxon>Alphaproteobacteria</taxon>
        <taxon>Rickettsiales</taxon>
        <taxon>Rickettsiaceae</taxon>
        <taxon>Rickettsieae</taxon>
        <taxon>Rickettsia</taxon>
        <taxon>spotted fever group</taxon>
    </lineage>
</organism>
<accession>A0A0F3MTF8</accession>
<gene>
    <name evidence="1" type="ORF">RFEPED_0248</name>
</gene>
<dbReference type="AlphaFoldDB" id="A0A0F3MTF8"/>